<reference evidence="1" key="1">
    <citation type="submission" date="2022-08" db="EMBL/GenBank/DDBJ databases">
        <title>Genome Sequence of Fusarium decemcellulare.</title>
        <authorList>
            <person name="Buettner E."/>
        </authorList>
    </citation>
    <scope>NUCLEOTIDE SEQUENCE</scope>
    <source>
        <strain evidence="1">Babe19</strain>
    </source>
</reference>
<proteinExistence type="predicted"/>
<gene>
    <name evidence="1" type="ORF">NM208_g11530</name>
</gene>
<keyword evidence="2" id="KW-1185">Reference proteome</keyword>
<comment type="caution">
    <text evidence="1">The sequence shown here is derived from an EMBL/GenBank/DDBJ whole genome shotgun (WGS) entry which is preliminary data.</text>
</comment>
<sequence>MPAEIAQFHLKPFNFCEYNPTNDVPPSNQEFNKSTLYEDADKNGSCCNTNILDLYQIWLRFFEPQLRLLGGRTPFLGGFLCWLENRRRRKYRYQKTPKGYTRILTVFTNLSGRGFRCCMTPVEIDKLKGRRFAALSYTWGNPQPYGEPTDYYRTDSDILLSPKPLSDVAKHTKFWREDGDLPAGPQVIEALVGIITMGWECEGPNKPRRLKIWIDSLCINQNDLDEKQDQVSRMGEIYAAAGTTVVWLGLHDQYTLDALRCVTKLWAIQFDEWNAYRRGVIDVDERDAMDKIGIVTAQELYALGQFLLRNWFRRIWILQEVVLARKIEVQWTYAIRLGQAVPCRRFLLPALVDKMRRDPANRGPLSMHYLSRQQLATDPRDHVYGILGIISSQKEPESGDSSLVEPNYRVTTALAFEDAAWALMVAEANALSLLGHVEDKSLTKTELLPSWVPDFSVPCAHVPLQRLRTKHIFHASESINQECDSDEEVGVTGYMSTGHGRPLLGLNLTWQDSSLAVCGTHVDVIIETGPSNCNIVAEGKLGDLFEFVYNSEITAYFTG</sequence>
<protein>
    <submittedName>
        <fullName evidence="1">Uncharacterized protein</fullName>
    </submittedName>
</protein>
<evidence type="ECO:0000313" key="2">
    <source>
        <dbReference type="Proteomes" id="UP001148629"/>
    </source>
</evidence>
<dbReference type="EMBL" id="JANRMS010001865">
    <property type="protein sequence ID" value="KAJ3525695.1"/>
    <property type="molecule type" value="Genomic_DNA"/>
</dbReference>
<name>A0ACC1RTV7_9HYPO</name>
<organism evidence="1 2">
    <name type="scientific">Fusarium decemcellulare</name>
    <dbReference type="NCBI Taxonomy" id="57161"/>
    <lineage>
        <taxon>Eukaryota</taxon>
        <taxon>Fungi</taxon>
        <taxon>Dikarya</taxon>
        <taxon>Ascomycota</taxon>
        <taxon>Pezizomycotina</taxon>
        <taxon>Sordariomycetes</taxon>
        <taxon>Hypocreomycetidae</taxon>
        <taxon>Hypocreales</taxon>
        <taxon>Nectriaceae</taxon>
        <taxon>Fusarium</taxon>
        <taxon>Fusarium decemcellulare species complex</taxon>
    </lineage>
</organism>
<accession>A0ACC1RTV7</accession>
<evidence type="ECO:0000313" key="1">
    <source>
        <dbReference type="EMBL" id="KAJ3525695.1"/>
    </source>
</evidence>
<dbReference type="Proteomes" id="UP001148629">
    <property type="component" value="Unassembled WGS sequence"/>
</dbReference>